<protein>
    <recommendedName>
        <fullName evidence="3">Antitoxin</fullName>
    </recommendedName>
</protein>
<dbReference type="EMBL" id="PEWA01000053">
    <property type="protein sequence ID" value="PIU73118.1"/>
    <property type="molecule type" value="Genomic_DNA"/>
</dbReference>
<evidence type="ECO:0008006" key="3">
    <source>
        <dbReference type="Google" id="ProtNLM"/>
    </source>
</evidence>
<proteinExistence type="predicted"/>
<evidence type="ECO:0000313" key="1">
    <source>
        <dbReference type="EMBL" id="PIU73118.1"/>
    </source>
</evidence>
<evidence type="ECO:0000313" key="2">
    <source>
        <dbReference type="Proteomes" id="UP000231407"/>
    </source>
</evidence>
<dbReference type="AlphaFoldDB" id="A0A2M7AR87"/>
<comment type="caution">
    <text evidence="1">The sequence shown here is derived from an EMBL/GenBank/DDBJ whole genome shotgun (WGS) entry which is preliminary data.</text>
</comment>
<dbReference type="Proteomes" id="UP000231407">
    <property type="component" value="Unassembled WGS sequence"/>
</dbReference>
<accession>A0A2M7AR87</accession>
<sequence>MKKIKSNKRKKILKSKNVNIRMSESDWNKLKIKAAKNGLPYQTLMSAILHQYANGILEVGL</sequence>
<gene>
    <name evidence="1" type="ORF">COS78_03875</name>
</gene>
<organism evidence="1 2">
    <name type="scientific">Candidatus Shapirobacteria bacterium CG06_land_8_20_14_3_00_40_12</name>
    <dbReference type="NCBI Taxonomy" id="1974881"/>
    <lineage>
        <taxon>Bacteria</taxon>
        <taxon>Candidatus Shapironibacteriota</taxon>
    </lineage>
</organism>
<name>A0A2M7AR87_9BACT</name>
<reference evidence="2" key="1">
    <citation type="submission" date="2017-09" db="EMBL/GenBank/DDBJ databases">
        <title>Depth-based differentiation of microbial function through sediment-hosted aquifers and enrichment of novel symbionts in the deep terrestrial subsurface.</title>
        <authorList>
            <person name="Probst A.J."/>
            <person name="Ladd B."/>
            <person name="Jarett J.K."/>
            <person name="Geller-Mcgrath D.E."/>
            <person name="Sieber C.M.K."/>
            <person name="Emerson J.B."/>
            <person name="Anantharaman K."/>
            <person name="Thomas B.C."/>
            <person name="Malmstrom R."/>
            <person name="Stieglmeier M."/>
            <person name="Klingl A."/>
            <person name="Woyke T."/>
            <person name="Ryan C.M."/>
            <person name="Banfield J.F."/>
        </authorList>
    </citation>
    <scope>NUCLEOTIDE SEQUENCE [LARGE SCALE GENOMIC DNA]</scope>
</reference>